<dbReference type="Proteomes" id="UP000299102">
    <property type="component" value="Unassembled WGS sequence"/>
</dbReference>
<dbReference type="EMBL" id="BGZK01000105">
    <property type="protein sequence ID" value="GBP19212.1"/>
    <property type="molecule type" value="Genomic_DNA"/>
</dbReference>
<proteinExistence type="predicted"/>
<evidence type="ECO:0000313" key="1">
    <source>
        <dbReference type="EMBL" id="GBP19212.1"/>
    </source>
</evidence>
<dbReference type="AlphaFoldDB" id="A0A4C1TYS3"/>
<name>A0A4C1TYS3_EUMVA</name>
<sequence length="151" mass="16985">MWYHAVASSAATRQSIGSSGGARFCLALDSGVIPRSNWLAHTHTHRPALKNIHKYIHTHPRIRFVVIRASGRRLTEQRVVDFSNFNTQLKWEGKLVGRKPREVATDETGRRDGRITSSGNSVRCTKKFIKNKTSSVTVDLDTRLGIPHKTI</sequence>
<evidence type="ECO:0000313" key="2">
    <source>
        <dbReference type="Proteomes" id="UP000299102"/>
    </source>
</evidence>
<protein>
    <submittedName>
        <fullName evidence="1">Uncharacterized protein</fullName>
    </submittedName>
</protein>
<organism evidence="1 2">
    <name type="scientific">Eumeta variegata</name>
    <name type="common">Bagworm moth</name>
    <name type="synonym">Eumeta japonica</name>
    <dbReference type="NCBI Taxonomy" id="151549"/>
    <lineage>
        <taxon>Eukaryota</taxon>
        <taxon>Metazoa</taxon>
        <taxon>Ecdysozoa</taxon>
        <taxon>Arthropoda</taxon>
        <taxon>Hexapoda</taxon>
        <taxon>Insecta</taxon>
        <taxon>Pterygota</taxon>
        <taxon>Neoptera</taxon>
        <taxon>Endopterygota</taxon>
        <taxon>Lepidoptera</taxon>
        <taxon>Glossata</taxon>
        <taxon>Ditrysia</taxon>
        <taxon>Tineoidea</taxon>
        <taxon>Psychidae</taxon>
        <taxon>Oiketicinae</taxon>
        <taxon>Eumeta</taxon>
    </lineage>
</organism>
<gene>
    <name evidence="1" type="ORF">EVAR_11534_1</name>
</gene>
<comment type="caution">
    <text evidence="1">The sequence shown here is derived from an EMBL/GenBank/DDBJ whole genome shotgun (WGS) entry which is preliminary data.</text>
</comment>
<accession>A0A4C1TYS3</accession>
<reference evidence="1 2" key="1">
    <citation type="journal article" date="2019" name="Commun. Biol.">
        <title>The bagworm genome reveals a unique fibroin gene that provides high tensile strength.</title>
        <authorList>
            <person name="Kono N."/>
            <person name="Nakamura H."/>
            <person name="Ohtoshi R."/>
            <person name="Tomita M."/>
            <person name="Numata K."/>
            <person name="Arakawa K."/>
        </authorList>
    </citation>
    <scope>NUCLEOTIDE SEQUENCE [LARGE SCALE GENOMIC DNA]</scope>
</reference>
<keyword evidence="2" id="KW-1185">Reference proteome</keyword>